<dbReference type="EMBL" id="DSKP01000067">
    <property type="protein sequence ID" value="HEB48524.1"/>
    <property type="molecule type" value="Genomic_DNA"/>
</dbReference>
<dbReference type="EMBL" id="DRZM01000082">
    <property type="protein sequence ID" value="HHP04583.1"/>
    <property type="molecule type" value="Genomic_DNA"/>
</dbReference>
<reference evidence="2" key="1">
    <citation type="journal article" date="2020" name="mSystems">
        <title>Genome- and Community-Level Interaction Insights into Carbon Utilization and Element Cycling Functions of Hydrothermarchaeota in Hydrothermal Sediment.</title>
        <authorList>
            <person name="Zhou Z."/>
            <person name="Liu Y."/>
            <person name="Xu W."/>
            <person name="Pan J."/>
            <person name="Luo Z.H."/>
            <person name="Li M."/>
        </authorList>
    </citation>
    <scope>NUCLEOTIDE SEQUENCE [LARGE SCALE GENOMIC DNA]</scope>
    <source>
        <strain evidence="3">SpSt-1125</strain>
        <strain evidence="2">SpSt-25</strain>
    </source>
</reference>
<evidence type="ECO:0000313" key="2">
    <source>
        <dbReference type="EMBL" id="HEB48524.1"/>
    </source>
</evidence>
<accession>A0A7C1T6R1</accession>
<feature type="transmembrane region" description="Helical" evidence="1">
    <location>
        <begin position="357"/>
        <end position="381"/>
    </location>
</feature>
<organism evidence="2">
    <name type="scientific">Thermofilum pendens</name>
    <dbReference type="NCBI Taxonomy" id="2269"/>
    <lineage>
        <taxon>Archaea</taxon>
        <taxon>Thermoproteota</taxon>
        <taxon>Thermoprotei</taxon>
        <taxon>Thermofilales</taxon>
        <taxon>Thermofilaceae</taxon>
        <taxon>Thermofilum</taxon>
    </lineage>
</organism>
<proteinExistence type="predicted"/>
<comment type="caution">
    <text evidence="2">The sequence shown here is derived from an EMBL/GenBank/DDBJ whole genome shotgun (WGS) entry which is preliminary data.</text>
</comment>
<keyword evidence="1" id="KW-0472">Membrane</keyword>
<keyword evidence="1" id="KW-0812">Transmembrane</keyword>
<protein>
    <submittedName>
        <fullName evidence="2">Uncharacterized protein</fullName>
    </submittedName>
</protein>
<sequence>MRVGWDARSLAAIFMAALLAVAQSARAETGYTAYVKLSGRIESGYVVLFLNVSLPAPTNALEFNISRFGDKIALAWAKTSYGNTLGRIGDGTLRFATEREDSSFYIILVVDAISTNSTHVNLEIPVPLSPLGSVCKVEGSITLGTTFEAEALYGNFSGGVLGYNLTALPGYLDVVTSSALLLNVQLAKVTFLNRTIYLSPGRAVFVDTYTLRSEGGLPVSTFSLTLPAGYELEEVAADLFRYPGRYVSKHSSDNSTLVLIHLLTSLQAPGQEARLQIKYSTNFSGALNAFTGLGVFVKNYSVKVCIQGVAQLPSHLVTEEEVFDSTRCYRVTGPGPIFRSDTYPEVSMSASFASAPAMPAGLLAVLLVVGFLTAAAGYAAIAKQRRGVPGESGAEQILRRESGAKARELLEKRRENLMILLDHLREYRSRGAGVVKVIDLVQSYARRDAELQSEVSRVLSSLGPQGGEIAGRVQAVSDEIAATFKELLETERLYRRGRIDKKEYKKRVEALEGKISRLASELGRMARAL</sequence>
<evidence type="ECO:0000256" key="1">
    <source>
        <dbReference type="SAM" id="Phobius"/>
    </source>
</evidence>
<name>A0A7C1T6R1_THEPE</name>
<evidence type="ECO:0000313" key="3">
    <source>
        <dbReference type="EMBL" id="HHP04583.1"/>
    </source>
</evidence>
<dbReference type="AlphaFoldDB" id="A0A7C1T6R1"/>
<gene>
    <name evidence="3" type="ORF">ENM88_02365</name>
    <name evidence="2" type="ORF">ENP77_01860</name>
</gene>
<keyword evidence="1" id="KW-1133">Transmembrane helix</keyword>